<organism evidence="2 3">
    <name type="scientific">Aliikangiella coralliicola</name>
    <dbReference type="NCBI Taxonomy" id="2592383"/>
    <lineage>
        <taxon>Bacteria</taxon>
        <taxon>Pseudomonadati</taxon>
        <taxon>Pseudomonadota</taxon>
        <taxon>Gammaproteobacteria</taxon>
        <taxon>Oceanospirillales</taxon>
        <taxon>Pleioneaceae</taxon>
        <taxon>Aliikangiella</taxon>
    </lineage>
</organism>
<feature type="signal peptide" evidence="1">
    <location>
        <begin position="1"/>
        <end position="28"/>
    </location>
</feature>
<accession>A0A545UI00</accession>
<keyword evidence="1" id="KW-0732">Signal</keyword>
<reference evidence="2 3" key="1">
    <citation type="submission" date="2019-07" db="EMBL/GenBank/DDBJ databases">
        <title>Draft genome for Aliikangiella sp. M105.</title>
        <authorList>
            <person name="Wang G."/>
        </authorList>
    </citation>
    <scope>NUCLEOTIDE SEQUENCE [LARGE SCALE GENOMIC DNA]</scope>
    <source>
        <strain evidence="2 3">M105</strain>
    </source>
</reference>
<evidence type="ECO:0008006" key="4">
    <source>
        <dbReference type="Google" id="ProtNLM"/>
    </source>
</evidence>
<comment type="caution">
    <text evidence="2">The sequence shown here is derived from an EMBL/GenBank/DDBJ whole genome shotgun (WGS) entry which is preliminary data.</text>
</comment>
<name>A0A545UI00_9GAMM</name>
<dbReference type="Proteomes" id="UP000315439">
    <property type="component" value="Unassembled WGS sequence"/>
</dbReference>
<gene>
    <name evidence="2" type="ORF">FLL46_05995</name>
</gene>
<feature type="chain" id="PRO_5021851978" description="Lipoprotein" evidence="1">
    <location>
        <begin position="29"/>
        <end position="95"/>
    </location>
</feature>
<dbReference type="EMBL" id="VIKS01000003">
    <property type="protein sequence ID" value="TQV89078.1"/>
    <property type="molecule type" value="Genomic_DNA"/>
</dbReference>
<evidence type="ECO:0000256" key="1">
    <source>
        <dbReference type="SAM" id="SignalP"/>
    </source>
</evidence>
<sequence length="95" mass="10635">MMKLKISEYFKSALFSVLVLSGATCLSACVGDHYGYSKQEWQLMSKMQQEKAKKSFQALVAEKDKIVKGDAISQTTEAFIERNIGKRGGQTQDHL</sequence>
<dbReference type="AlphaFoldDB" id="A0A545UI00"/>
<keyword evidence="3" id="KW-1185">Reference proteome</keyword>
<protein>
    <recommendedName>
        <fullName evidence="4">Lipoprotein</fullName>
    </recommendedName>
</protein>
<evidence type="ECO:0000313" key="2">
    <source>
        <dbReference type="EMBL" id="TQV89078.1"/>
    </source>
</evidence>
<dbReference type="RefSeq" id="WP_142892563.1">
    <property type="nucleotide sequence ID" value="NZ_ML660161.1"/>
</dbReference>
<evidence type="ECO:0000313" key="3">
    <source>
        <dbReference type="Proteomes" id="UP000315439"/>
    </source>
</evidence>
<proteinExistence type="predicted"/>